<keyword evidence="3" id="KW-1185">Reference proteome</keyword>
<feature type="chain" id="PRO_5046769254" evidence="1">
    <location>
        <begin position="26"/>
        <end position="256"/>
    </location>
</feature>
<sequence>MVNILRNIAFATALAAAGLAAPAAADGIMDEPLPRFEDRLCPGIIGLDREYAELMVTRLRENADALGLRLASEEACEANVVIAFVEDSREYLAEMMDQRGYLFNDMTPFQRRQLLESADASGVWHQVAARTRDGIRVGRRENLAQVPTAGMWQAHSRIYRPVRHDITYALVLLDRDEARGLTLRQLADYATLRALATEFPADAGEAEASMLTLFEHAEKPAELTAFDRAWLERLYAGLPNIPASTRMQGVEVAEGD</sequence>
<reference evidence="3" key="1">
    <citation type="journal article" date="2019" name="Int. J. Syst. Evol. Microbiol.">
        <title>The Global Catalogue of Microorganisms (GCM) 10K type strain sequencing project: providing services to taxonomists for standard genome sequencing and annotation.</title>
        <authorList>
            <consortium name="The Broad Institute Genomics Platform"/>
            <consortium name="The Broad Institute Genome Sequencing Center for Infectious Disease"/>
            <person name="Wu L."/>
            <person name="Ma J."/>
        </authorList>
    </citation>
    <scope>NUCLEOTIDE SEQUENCE [LARGE SCALE GENOMIC DNA]</scope>
    <source>
        <strain evidence="3">JCM 18014</strain>
    </source>
</reference>
<dbReference type="Proteomes" id="UP001500518">
    <property type="component" value="Unassembled WGS sequence"/>
</dbReference>
<keyword evidence="1" id="KW-0732">Signal</keyword>
<feature type="signal peptide" evidence="1">
    <location>
        <begin position="1"/>
        <end position="25"/>
    </location>
</feature>
<proteinExistence type="predicted"/>
<dbReference type="EMBL" id="BAABHV010000010">
    <property type="protein sequence ID" value="GAA5054765.1"/>
    <property type="molecule type" value="Genomic_DNA"/>
</dbReference>
<organism evidence="2 3">
    <name type="scientific">Erythrobacter westpacificensis</name>
    <dbReference type="NCBI Taxonomy" id="1055231"/>
    <lineage>
        <taxon>Bacteria</taxon>
        <taxon>Pseudomonadati</taxon>
        <taxon>Pseudomonadota</taxon>
        <taxon>Alphaproteobacteria</taxon>
        <taxon>Sphingomonadales</taxon>
        <taxon>Erythrobacteraceae</taxon>
        <taxon>Erythrobacter/Porphyrobacter group</taxon>
        <taxon>Erythrobacter</taxon>
    </lineage>
</organism>
<evidence type="ECO:0000313" key="2">
    <source>
        <dbReference type="EMBL" id="GAA5054765.1"/>
    </source>
</evidence>
<accession>A0ABP9KAG0</accession>
<comment type="caution">
    <text evidence="2">The sequence shown here is derived from an EMBL/GenBank/DDBJ whole genome shotgun (WGS) entry which is preliminary data.</text>
</comment>
<name>A0ABP9KAG0_9SPHN</name>
<protein>
    <submittedName>
        <fullName evidence="2">Uncharacterized protein</fullName>
    </submittedName>
</protein>
<evidence type="ECO:0000313" key="3">
    <source>
        <dbReference type="Proteomes" id="UP001500518"/>
    </source>
</evidence>
<evidence type="ECO:0000256" key="1">
    <source>
        <dbReference type="SAM" id="SignalP"/>
    </source>
</evidence>
<dbReference type="RefSeq" id="WP_346032777.1">
    <property type="nucleotide sequence ID" value="NZ_BAABHV010000010.1"/>
</dbReference>
<gene>
    <name evidence="2" type="ORF">GCM10023208_17950</name>
</gene>